<proteinExistence type="predicted"/>
<evidence type="ECO:0000313" key="3">
    <source>
        <dbReference type="Proteomes" id="UP001562354"/>
    </source>
</evidence>
<dbReference type="InterPro" id="IPR011037">
    <property type="entry name" value="Pyrv_Knase-like_insert_dom_sf"/>
</dbReference>
<dbReference type="Pfam" id="PF03476">
    <property type="entry name" value="MOSC_N"/>
    <property type="match status" value="1"/>
</dbReference>
<dbReference type="EMBL" id="JBFMKM010000003">
    <property type="protein sequence ID" value="KAL1310837.1"/>
    <property type="molecule type" value="Genomic_DNA"/>
</dbReference>
<dbReference type="PANTHER" id="PTHR14237">
    <property type="entry name" value="MOLYBDOPTERIN COFACTOR SULFURASE MOSC"/>
    <property type="match status" value="1"/>
</dbReference>
<dbReference type="PANTHER" id="PTHR14237:SF34">
    <property type="entry name" value="MOSC DOMAIN PROTEIN (AFU_ORTHOLOGUE AFUA_2G07820)"/>
    <property type="match status" value="1"/>
</dbReference>
<organism evidence="2 3">
    <name type="scientific">Neodothiora populina</name>
    <dbReference type="NCBI Taxonomy" id="2781224"/>
    <lineage>
        <taxon>Eukaryota</taxon>
        <taxon>Fungi</taxon>
        <taxon>Dikarya</taxon>
        <taxon>Ascomycota</taxon>
        <taxon>Pezizomycotina</taxon>
        <taxon>Dothideomycetes</taxon>
        <taxon>Dothideomycetidae</taxon>
        <taxon>Dothideales</taxon>
        <taxon>Dothioraceae</taxon>
        <taxon>Neodothiora</taxon>
    </lineage>
</organism>
<protein>
    <recommendedName>
        <fullName evidence="1">MOSC domain-containing protein</fullName>
    </recommendedName>
</protein>
<dbReference type="Pfam" id="PF03473">
    <property type="entry name" value="MOSC"/>
    <property type="match status" value="1"/>
</dbReference>
<evidence type="ECO:0000313" key="2">
    <source>
        <dbReference type="EMBL" id="KAL1310837.1"/>
    </source>
</evidence>
<evidence type="ECO:0000259" key="1">
    <source>
        <dbReference type="PROSITE" id="PS51340"/>
    </source>
</evidence>
<dbReference type="SUPFAM" id="SSF141673">
    <property type="entry name" value="MOSC N-terminal domain-like"/>
    <property type="match status" value="1"/>
</dbReference>
<sequence>MKVTRIFIYPIKSLRAYEPASAELTKHGFPHDRIFMILHRQPDGSLKNMHVAHYPDLVLFFPTIDYDSSTITVTYRPPMNTNASEKSMNIPLQPDVTSLQQIDVEMHKSPTKAFDMGAKYNDWLSRCLGYDVVLAYLGPNLRPILMSTPNNPGGQKVGNSSSGWLSSITSKLPTSISGLVGATEEKITFADCAPYLIVSEKSMDDVSNRLPQGEEMDITKFRPNIIVSGAEKPWEEDMWAEMQIGESKAKIHCKHNCARCQSINIDYATGKPGTGESGKILKMLQKDRRIDKGMKYSPVFGRYSFADATSEGVKVAVGDEVVITKRNNEQTVFDWTGMATT</sequence>
<dbReference type="Proteomes" id="UP001562354">
    <property type="component" value="Unassembled WGS sequence"/>
</dbReference>
<name>A0ABR3PN32_9PEZI</name>
<dbReference type="RefSeq" id="XP_069203686.1">
    <property type="nucleotide sequence ID" value="XM_069340213.1"/>
</dbReference>
<dbReference type="InterPro" id="IPR005303">
    <property type="entry name" value="MOCOS_middle"/>
</dbReference>
<reference evidence="2 3" key="1">
    <citation type="submission" date="2024-07" db="EMBL/GenBank/DDBJ databases">
        <title>Draft sequence of the Neodothiora populina.</title>
        <authorList>
            <person name="Drown D.D."/>
            <person name="Schuette U.S."/>
            <person name="Buechlein A.B."/>
            <person name="Rusch D.R."/>
            <person name="Winton L.W."/>
            <person name="Adams G.A."/>
        </authorList>
    </citation>
    <scope>NUCLEOTIDE SEQUENCE [LARGE SCALE GENOMIC DNA]</scope>
    <source>
        <strain evidence="2 3">CPC 39397</strain>
    </source>
</reference>
<keyword evidence="3" id="KW-1185">Reference proteome</keyword>
<dbReference type="PROSITE" id="PS51340">
    <property type="entry name" value="MOSC"/>
    <property type="match status" value="1"/>
</dbReference>
<accession>A0ABR3PN32</accession>
<dbReference type="InterPro" id="IPR005302">
    <property type="entry name" value="MoCF_Sase_C"/>
</dbReference>
<comment type="caution">
    <text evidence="2">The sequence shown here is derived from an EMBL/GenBank/DDBJ whole genome shotgun (WGS) entry which is preliminary data.</text>
</comment>
<dbReference type="GeneID" id="95974776"/>
<dbReference type="SUPFAM" id="SSF50800">
    <property type="entry name" value="PK beta-barrel domain-like"/>
    <property type="match status" value="1"/>
</dbReference>
<gene>
    <name evidence="2" type="ORF">AAFC00_001073</name>
</gene>
<feature type="domain" description="MOSC" evidence="1">
    <location>
        <begin position="166"/>
        <end position="324"/>
    </location>
</feature>